<comment type="caution">
    <text evidence="7">The sequence shown here is derived from an EMBL/GenBank/DDBJ whole genome shotgun (WGS) entry which is preliminary data.</text>
</comment>
<gene>
    <name evidence="7" type="ORF">EZJ19_13700</name>
</gene>
<dbReference type="EMBL" id="SJZB01000047">
    <property type="protein sequence ID" value="TCJ11913.1"/>
    <property type="molecule type" value="Genomic_DNA"/>
</dbReference>
<comment type="catalytic activity">
    <reaction evidence="5">
        <text>methanethiol + O2 + H2O = hydrogen sulfide + formaldehyde + H2O2 + H(+)</text>
        <dbReference type="Rhea" id="RHEA:11812"/>
        <dbReference type="ChEBI" id="CHEBI:15377"/>
        <dbReference type="ChEBI" id="CHEBI:15378"/>
        <dbReference type="ChEBI" id="CHEBI:15379"/>
        <dbReference type="ChEBI" id="CHEBI:16007"/>
        <dbReference type="ChEBI" id="CHEBI:16240"/>
        <dbReference type="ChEBI" id="CHEBI:16842"/>
        <dbReference type="ChEBI" id="CHEBI:29919"/>
        <dbReference type="EC" id="1.8.3.4"/>
    </reaction>
</comment>
<keyword evidence="8" id="KW-1185">Reference proteome</keyword>
<organism evidence="7 8">
    <name type="scientific">Parasulfuritortus cantonensis</name>
    <dbReference type="NCBI Taxonomy" id="2528202"/>
    <lineage>
        <taxon>Bacteria</taxon>
        <taxon>Pseudomonadati</taxon>
        <taxon>Pseudomonadota</taxon>
        <taxon>Betaproteobacteria</taxon>
        <taxon>Nitrosomonadales</taxon>
        <taxon>Thiobacillaceae</taxon>
        <taxon>Parasulfuritortus</taxon>
    </lineage>
</organism>
<reference evidence="7 8" key="1">
    <citation type="submission" date="2019-03" db="EMBL/GenBank/DDBJ databases">
        <title>Genome sequence of Thiobacillaceae bacterium LSR1, a sulfur-oxidizing bacterium isolated from freshwater sediment.</title>
        <authorList>
            <person name="Li S."/>
        </authorList>
    </citation>
    <scope>NUCLEOTIDE SEQUENCE [LARGE SCALE GENOMIC DNA]</scope>
    <source>
        <strain evidence="7 8">LSR1</strain>
    </source>
</reference>
<dbReference type="PANTHER" id="PTHR23300">
    <property type="entry name" value="METHANETHIOL OXIDASE"/>
    <property type="match status" value="1"/>
</dbReference>
<dbReference type="Gene3D" id="2.130.10.10">
    <property type="entry name" value="YVTN repeat-like/Quinoprotein amine dehydrogenase"/>
    <property type="match status" value="1"/>
</dbReference>
<dbReference type="AlphaFoldDB" id="A0A4R1B7Q5"/>
<comment type="pathway">
    <text evidence="1">Organosulfur degradation.</text>
</comment>
<evidence type="ECO:0000256" key="3">
    <source>
        <dbReference type="ARBA" id="ARBA00012510"/>
    </source>
</evidence>
<feature type="signal peptide" evidence="6">
    <location>
        <begin position="1"/>
        <end position="34"/>
    </location>
</feature>
<feature type="chain" id="PRO_5020546730" description="Methanethiol oxidase" evidence="6">
    <location>
        <begin position="35"/>
        <end position="462"/>
    </location>
</feature>
<evidence type="ECO:0000256" key="5">
    <source>
        <dbReference type="ARBA" id="ARBA00047539"/>
    </source>
</evidence>
<dbReference type="OrthoDB" id="9768634at2"/>
<evidence type="ECO:0000313" key="7">
    <source>
        <dbReference type="EMBL" id="TCJ11913.1"/>
    </source>
</evidence>
<evidence type="ECO:0000256" key="2">
    <source>
        <dbReference type="ARBA" id="ARBA00005606"/>
    </source>
</evidence>
<dbReference type="PANTHER" id="PTHR23300:SF0">
    <property type="entry name" value="METHANETHIOL OXIDASE"/>
    <property type="match status" value="1"/>
</dbReference>
<dbReference type="InterPro" id="IPR006311">
    <property type="entry name" value="TAT_signal"/>
</dbReference>
<comment type="similarity">
    <text evidence="2">Belongs to the selenium-binding protein family.</text>
</comment>
<evidence type="ECO:0000256" key="4">
    <source>
        <dbReference type="ARBA" id="ARBA00015601"/>
    </source>
</evidence>
<proteinExistence type="inferred from homology"/>
<evidence type="ECO:0000256" key="1">
    <source>
        <dbReference type="ARBA" id="ARBA00005177"/>
    </source>
</evidence>
<accession>A0A4R1B7Q5</accession>
<evidence type="ECO:0000256" key="6">
    <source>
        <dbReference type="SAM" id="SignalP"/>
    </source>
</evidence>
<dbReference type="InterPro" id="IPR008826">
    <property type="entry name" value="Se-bd"/>
</dbReference>
<dbReference type="InterPro" id="IPR011044">
    <property type="entry name" value="Quino_amine_DH_bsu"/>
</dbReference>
<dbReference type="InterPro" id="IPR015943">
    <property type="entry name" value="WD40/YVTN_repeat-like_dom_sf"/>
</dbReference>
<keyword evidence="6" id="KW-0732">Signal</keyword>
<dbReference type="PROSITE" id="PS51318">
    <property type="entry name" value="TAT"/>
    <property type="match status" value="1"/>
</dbReference>
<evidence type="ECO:0000313" key="8">
    <source>
        <dbReference type="Proteomes" id="UP000295443"/>
    </source>
</evidence>
<dbReference type="EC" id="1.8.3.4" evidence="3"/>
<dbReference type="Proteomes" id="UP000295443">
    <property type="component" value="Unassembled WGS sequence"/>
</dbReference>
<protein>
    <recommendedName>
        <fullName evidence="4">Methanethiol oxidase</fullName>
        <ecNumber evidence="3">1.8.3.4</ecNumber>
    </recommendedName>
</protein>
<dbReference type="GO" id="GO:0008430">
    <property type="term" value="F:selenium binding"/>
    <property type="evidence" value="ECO:0007669"/>
    <property type="project" value="InterPro"/>
</dbReference>
<dbReference type="GO" id="GO:0018549">
    <property type="term" value="F:methanethiol oxidase activity"/>
    <property type="evidence" value="ECO:0007669"/>
    <property type="project" value="UniProtKB-EC"/>
</dbReference>
<dbReference type="Pfam" id="PF05694">
    <property type="entry name" value="SBP56"/>
    <property type="match status" value="1"/>
</dbReference>
<dbReference type="SUPFAM" id="SSF50969">
    <property type="entry name" value="YVTN repeat-like/Quinoprotein amine dehydrogenase"/>
    <property type="match status" value="1"/>
</dbReference>
<sequence>MFMHSKRNSIKTLAAAVAAVVALGMATLPTVSQADETSCSPFTPLIKGQEDFVYVWTLGVQGIGDGSDKLVTVDVNPKSKNFGKVIASLSVGGRNEAHHLGLSDDRRYLWGGGLDSSKIFIFDIHSNPAKPKLVKTIDDFVAKSDGIVGPHTFYATPGRMIITGLSNNKDHGGVSANVIYNGKGDYIKTVPVPTTMVGGAQGDGYNYDVAINPRRNAMLSTSFTGWNNYMMDLGKMVKDPEAMKHFGNTTVMWDYKTMKPIKVFNTPGAPLEARWSWAKGDNFAVTTTALTSNIWIFDQDKQGEWQAHNVGTIGNPADIPLPVDISIGNDGKSVWINTFMDGTTRYWDFSDRYHPKEVYTKKIGSQVNMVSQSYDGKRVYFTTSLLGNWDKKGADDEQFLKMYYWDGKELKEGFSIDFYKEKLGRAHHMKFQVRDLKSLQPLRAEADAPDNVRLASLPGDGK</sequence>
<name>A0A4R1B7Q5_9PROT</name>